<dbReference type="PROSITE" id="PS51123">
    <property type="entry name" value="OMPA_2"/>
    <property type="match status" value="1"/>
</dbReference>
<comment type="caution">
    <text evidence="7">The sequence shown here is derived from an EMBL/GenBank/DDBJ whole genome shotgun (WGS) entry which is preliminary data.</text>
</comment>
<evidence type="ECO:0000313" key="7">
    <source>
        <dbReference type="EMBL" id="THD75987.1"/>
    </source>
</evidence>
<evidence type="ECO:0000256" key="3">
    <source>
        <dbReference type="ARBA" id="ARBA00023237"/>
    </source>
</evidence>
<dbReference type="RefSeq" id="WP_136338348.1">
    <property type="nucleotide sequence ID" value="NZ_SSMD01000002.1"/>
</dbReference>
<gene>
    <name evidence="7" type="ORF">E7681_05960</name>
</gene>
<evidence type="ECO:0000313" key="8">
    <source>
        <dbReference type="Proteomes" id="UP000306113"/>
    </source>
</evidence>
<dbReference type="InterPro" id="IPR006665">
    <property type="entry name" value="OmpA-like"/>
</dbReference>
<sequence length="646" mass="68769">MRLSSIAIISATFGVAAGLCLIAAGFAVNVIQDNSELGVRRALDGRELHWAEVHADGLQVFLTGTAPSEALRFAALTSAGTVVDAARVIDNMTVKATAQLTAPRFSVEILRNDSGISLIGLVPASTDRRDLLAKLSSLAANGNVTDLLETADYQVPDAWEDSLRYALKALKSLPRSKVSVAAGEVEIRAMSDSDQDKRKLENDLKRAVPGDVKLVMEITAPRPVITPFTLRFLIDADGARFDACSAEDEESRTRILAAAKAAGVEGETTCTIGLGVPSPTWAEAVEKAVAALAQLGNGSVTFSDADITLVAAEGTVQGLFDRVVGELENDLPTVFALHSVLPQPKKKDAATEVPEFTATLSPEGLVQLRGRLNNELTRTAAETFAKARFGSAAIHNAARLDETLPASWSLRVLTALDGLSKLSNGYVSVTPDLIILSGKTGNTATSANIARLFAQKLGDKARFDLSVEYVEALDPVASIPTPEECEAGIGEIVKTRKINFEPGSDKPDAEAAAILDDIAEILRSCGEMKLEIGGHTDSQGREEMNQALSQQRAQAVLNELRARKVLTGSFVAKGYGEEQPIADNGTEEGRDANRRIEFHLIRNEPAAQPETTLENAEQTAEEELQPETDQPVDPADAAKDGGSNDE</sequence>
<dbReference type="PRINTS" id="PR01023">
    <property type="entry name" value="NAFLGMOTY"/>
</dbReference>
<dbReference type="InterPro" id="IPR006664">
    <property type="entry name" value="OMP_bac"/>
</dbReference>
<reference evidence="7 8" key="1">
    <citation type="submission" date="2019-04" db="EMBL/GenBank/DDBJ databases">
        <title>Draft genome sequence of Youngimonas vesicularis.</title>
        <authorList>
            <person name="Hameed A."/>
        </authorList>
    </citation>
    <scope>NUCLEOTIDE SEQUENCE [LARGE SCALE GENOMIC DNA]</scope>
    <source>
        <strain evidence="7 8">CC-AMW-E</strain>
    </source>
</reference>
<keyword evidence="2 4" id="KW-0472">Membrane</keyword>
<dbReference type="Gene3D" id="3.30.1330.60">
    <property type="entry name" value="OmpA-like domain"/>
    <property type="match status" value="1"/>
</dbReference>
<keyword evidence="3" id="KW-0998">Cell outer membrane</keyword>
<organism evidence="7 8">
    <name type="scientific">Thalassobius vesicularis</name>
    <dbReference type="NCBI Taxonomy" id="1294297"/>
    <lineage>
        <taxon>Bacteria</taxon>
        <taxon>Pseudomonadati</taxon>
        <taxon>Pseudomonadota</taxon>
        <taxon>Alphaproteobacteria</taxon>
        <taxon>Rhodobacterales</taxon>
        <taxon>Roseobacteraceae</taxon>
        <taxon>Thalassovita</taxon>
    </lineage>
</organism>
<dbReference type="Pfam" id="PF00691">
    <property type="entry name" value="OmpA"/>
    <property type="match status" value="1"/>
</dbReference>
<dbReference type="PANTHER" id="PTHR30329">
    <property type="entry name" value="STATOR ELEMENT OF FLAGELLAR MOTOR COMPLEX"/>
    <property type="match status" value="1"/>
</dbReference>
<keyword evidence="8" id="KW-1185">Reference proteome</keyword>
<dbReference type="Gene3D" id="3.40.1520.20">
    <property type="match status" value="3"/>
</dbReference>
<feature type="region of interest" description="Disordered" evidence="5">
    <location>
        <begin position="595"/>
        <end position="646"/>
    </location>
</feature>
<feature type="domain" description="OmpA-like" evidence="6">
    <location>
        <begin position="487"/>
        <end position="604"/>
    </location>
</feature>
<name>A0A4S3MBJ9_9RHOB</name>
<protein>
    <submittedName>
        <fullName evidence="7">BON domain-containing protein</fullName>
    </submittedName>
</protein>
<dbReference type="InterPro" id="IPR036737">
    <property type="entry name" value="OmpA-like_sf"/>
</dbReference>
<comment type="subcellular location">
    <subcellularLocation>
        <location evidence="1">Cell outer membrane</location>
    </subcellularLocation>
</comment>
<evidence type="ECO:0000256" key="5">
    <source>
        <dbReference type="SAM" id="MobiDB-lite"/>
    </source>
</evidence>
<dbReference type="InterPro" id="IPR050330">
    <property type="entry name" value="Bact_OuterMem_StrucFunc"/>
</dbReference>
<dbReference type="OrthoDB" id="5525824at2"/>
<dbReference type="SUPFAM" id="SSF103088">
    <property type="entry name" value="OmpA-like"/>
    <property type="match status" value="1"/>
</dbReference>
<dbReference type="PANTHER" id="PTHR30329:SF21">
    <property type="entry name" value="LIPOPROTEIN YIAD-RELATED"/>
    <property type="match status" value="1"/>
</dbReference>
<evidence type="ECO:0000256" key="4">
    <source>
        <dbReference type="PROSITE-ProRule" id="PRU00473"/>
    </source>
</evidence>
<dbReference type="AlphaFoldDB" id="A0A4S3MBJ9"/>
<feature type="compositionally biased region" description="Polar residues" evidence="5">
    <location>
        <begin position="609"/>
        <end position="618"/>
    </location>
</feature>
<dbReference type="Proteomes" id="UP000306113">
    <property type="component" value="Unassembled WGS sequence"/>
</dbReference>
<evidence type="ECO:0000256" key="2">
    <source>
        <dbReference type="ARBA" id="ARBA00023136"/>
    </source>
</evidence>
<evidence type="ECO:0000256" key="1">
    <source>
        <dbReference type="ARBA" id="ARBA00004442"/>
    </source>
</evidence>
<evidence type="ECO:0000259" key="6">
    <source>
        <dbReference type="PROSITE" id="PS51123"/>
    </source>
</evidence>
<accession>A0A4S3MBJ9</accession>
<dbReference type="GO" id="GO:0009279">
    <property type="term" value="C:cell outer membrane"/>
    <property type="evidence" value="ECO:0007669"/>
    <property type="project" value="UniProtKB-SubCell"/>
</dbReference>
<proteinExistence type="predicted"/>
<dbReference type="EMBL" id="SSMD01000002">
    <property type="protein sequence ID" value="THD75987.1"/>
    <property type="molecule type" value="Genomic_DNA"/>
</dbReference>
<dbReference type="CDD" id="cd07185">
    <property type="entry name" value="OmpA_C-like"/>
    <property type="match status" value="1"/>
</dbReference>
<dbReference type="PRINTS" id="PR01021">
    <property type="entry name" value="OMPADOMAIN"/>
</dbReference>